<reference evidence="10" key="1">
    <citation type="submission" date="2020-08" db="EMBL/GenBank/DDBJ databases">
        <title>Multicomponent nature underlies the extraordinary mechanical properties of spider dragline silk.</title>
        <authorList>
            <person name="Kono N."/>
            <person name="Nakamura H."/>
            <person name="Mori M."/>
            <person name="Yoshida Y."/>
            <person name="Ohtoshi R."/>
            <person name="Malay A.D."/>
            <person name="Moran D.A.P."/>
            <person name="Tomita M."/>
            <person name="Numata K."/>
            <person name="Arakawa K."/>
        </authorList>
    </citation>
    <scope>NUCLEOTIDE SEQUENCE</scope>
</reference>
<dbReference type="PIRSF" id="PIRSF006241">
    <property type="entry name" value="HyI"/>
    <property type="match status" value="1"/>
</dbReference>
<proteinExistence type="inferred from homology"/>
<evidence type="ECO:0000256" key="6">
    <source>
        <dbReference type="ARBA" id="ARBA00023235"/>
    </source>
</evidence>
<evidence type="ECO:0000313" key="10">
    <source>
        <dbReference type="EMBL" id="GFS76782.1"/>
    </source>
</evidence>
<evidence type="ECO:0000256" key="3">
    <source>
        <dbReference type="ARBA" id="ARBA00005962"/>
    </source>
</evidence>
<feature type="active site" description="Proton donor/acceptor" evidence="8">
    <location>
        <position position="245"/>
    </location>
</feature>
<evidence type="ECO:0000256" key="5">
    <source>
        <dbReference type="ARBA" id="ARBA00017985"/>
    </source>
</evidence>
<dbReference type="GO" id="GO:0008903">
    <property type="term" value="F:hydroxypyruvate isomerase activity"/>
    <property type="evidence" value="ECO:0007669"/>
    <property type="project" value="UniProtKB-EC"/>
</dbReference>
<comment type="catalytic activity">
    <reaction evidence="1 7">
        <text>3-hydroxypyruvate = 2-hydroxy-3-oxopropanoate</text>
        <dbReference type="Rhea" id="RHEA:11952"/>
        <dbReference type="ChEBI" id="CHEBI:17180"/>
        <dbReference type="ChEBI" id="CHEBI:57978"/>
        <dbReference type="EC" id="5.3.1.22"/>
    </reaction>
</comment>
<dbReference type="Pfam" id="PF01261">
    <property type="entry name" value="AP_endonuc_2"/>
    <property type="match status" value="1"/>
</dbReference>
<comment type="similarity">
    <text evidence="3 7">Belongs to the hyi family.</text>
</comment>
<accession>A0A8X6MT98</accession>
<evidence type="ECO:0000256" key="7">
    <source>
        <dbReference type="PIRNR" id="PIRNR006241"/>
    </source>
</evidence>
<gene>
    <name evidence="10" type="primary">Hyi</name>
    <name evidence="10" type="ORF">NPIL_110121</name>
</gene>
<evidence type="ECO:0000313" key="11">
    <source>
        <dbReference type="Proteomes" id="UP000887013"/>
    </source>
</evidence>
<evidence type="ECO:0000256" key="4">
    <source>
        <dbReference type="ARBA" id="ARBA00012570"/>
    </source>
</evidence>
<keyword evidence="11" id="KW-1185">Reference proteome</keyword>
<organism evidence="10 11">
    <name type="scientific">Nephila pilipes</name>
    <name type="common">Giant wood spider</name>
    <name type="synonym">Nephila maculata</name>
    <dbReference type="NCBI Taxonomy" id="299642"/>
    <lineage>
        <taxon>Eukaryota</taxon>
        <taxon>Metazoa</taxon>
        <taxon>Ecdysozoa</taxon>
        <taxon>Arthropoda</taxon>
        <taxon>Chelicerata</taxon>
        <taxon>Arachnida</taxon>
        <taxon>Araneae</taxon>
        <taxon>Araneomorphae</taxon>
        <taxon>Entelegynae</taxon>
        <taxon>Araneoidea</taxon>
        <taxon>Nephilidae</taxon>
        <taxon>Nephila</taxon>
    </lineage>
</organism>
<dbReference type="SUPFAM" id="SSF51658">
    <property type="entry name" value="Xylose isomerase-like"/>
    <property type="match status" value="1"/>
</dbReference>
<evidence type="ECO:0000256" key="2">
    <source>
        <dbReference type="ARBA" id="ARBA00002968"/>
    </source>
</evidence>
<evidence type="ECO:0000256" key="1">
    <source>
        <dbReference type="ARBA" id="ARBA00000476"/>
    </source>
</evidence>
<dbReference type="InterPro" id="IPR036237">
    <property type="entry name" value="Xyl_isomerase-like_sf"/>
</dbReference>
<feature type="domain" description="Xylose isomerase-like TIM barrel" evidence="9">
    <location>
        <begin position="27"/>
        <end position="260"/>
    </location>
</feature>
<evidence type="ECO:0000256" key="8">
    <source>
        <dbReference type="PIRSR" id="PIRSR006241-50"/>
    </source>
</evidence>
<comment type="function">
    <text evidence="2 7">Catalyzes the reversible isomerization between hydroxypyruvate and 2-hydroxy-3-oxopropanoate (also termed tartronate semialdehyde).</text>
</comment>
<dbReference type="AlphaFoldDB" id="A0A8X6MT98"/>
<keyword evidence="6 7" id="KW-0413">Isomerase</keyword>
<name>A0A8X6MT98_NEPPI</name>
<dbReference type="InterPro" id="IPR013022">
    <property type="entry name" value="Xyl_isomerase-like_TIM-brl"/>
</dbReference>
<dbReference type="InterPro" id="IPR050417">
    <property type="entry name" value="Sugar_Epim/Isomerase"/>
</dbReference>
<dbReference type="EMBL" id="BMAW01050743">
    <property type="protein sequence ID" value="GFS76782.1"/>
    <property type="molecule type" value="Genomic_DNA"/>
</dbReference>
<protein>
    <recommendedName>
        <fullName evidence="5 7">Putative hydroxypyruvate isomerase</fullName>
        <ecNumber evidence="4 7">5.3.1.22</ecNumber>
    </recommendedName>
</protein>
<dbReference type="InterPro" id="IPR026040">
    <property type="entry name" value="HyI-like"/>
</dbReference>
<dbReference type="OrthoDB" id="4214675at2759"/>
<dbReference type="GO" id="GO:0046487">
    <property type="term" value="P:glyoxylate metabolic process"/>
    <property type="evidence" value="ECO:0007669"/>
    <property type="project" value="TreeGrafter"/>
</dbReference>
<feature type="active site" description="Proton donor/acceptor" evidence="8">
    <location>
        <position position="147"/>
    </location>
</feature>
<sequence>MASSPIKLKFAANISTMFQDLPITDRFEAAKKKGFTAVEAQCLYEYDPKSLREAKLSADIDVVLINSPLGDVDTFGLASVPGQEVGFIKSIQQATVYANAVDCKTVHIMAGTKRADHLEDDLFNIYLNNMRVGVEMLEEYNLSAVIEPICKEVKENYFLDSFDKAVQIISEVNSPNLKLLLDVYHLHMLGLNPESSVPSYLEYAGHVQISQAPQRNEPFATGLIDYEEVLNILQERKYNGYIGLEYTPSDPVKGFEWLESYGF</sequence>
<dbReference type="Proteomes" id="UP000887013">
    <property type="component" value="Unassembled WGS sequence"/>
</dbReference>
<evidence type="ECO:0000259" key="9">
    <source>
        <dbReference type="Pfam" id="PF01261"/>
    </source>
</evidence>
<dbReference type="EC" id="5.3.1.22" evidence="4 7"/>
<comment type="caution">
    <text evidence="10">The sequence shown here is derived from an EMBL/GenBank/DDBJ whole genome shotgun (WGS) entry which is preliminary data.</text>
</comment>
<dbReference type="Gene3D" id="3.20.20.150">
    <property type="entry name" value="Divalent-metal-dependent TIM barrel enzymes"/>
    <property type="match status" value="1"/>
</dbReference>
<dbReference type="PANTHER" id="PTHR43489:SF6">
    <property type="entry name" value="HYDROXYPYRUVATE ISOMERASE-RELATED"/>
    <property type="match status" value="1"/>
</dbReference>
<dbReference type="PANTHER" id="PTHR43489">
    <property type="entry name" value="ISOMERASE"/>
    <property type="match status" value="1"/>
</dbReference>